<keyword evidence="6 7" id="KW-0472">Membrane</keyword>
<dbReference type="eggNOG" id="COG0601">
    <property type="taxonomic scope" value="Bacteria"/>
</dbReference>
<protein>
    <submittedName>
        <fullName evidence="9">ABC transporter permease</fullName>
    </submittedName>
    <submittedName>
        <fullName evidence="10">Peptide/nickel transport system permease protein</fullName>
    </submittedName>
</protein>
<dbReference type="Proteomes" id="UP000019849">
    <property type="component" value="Unassembled WGS sequence"/>
</dbReference>
<evidence type="ECO:0000256" key="2">
    <source>
        <dbReference type="ARBA" id="ARBA00022448"/>
    </source>
</evidence>
<accession>A0A011U8G1</accession>
<dbReference type="Pfam" id="PF00528">
    <property type="entry name" value="BPD_transp_1"/>
    <property type="match status" value="1"/>
</dbReference>
<feature type="transmembrane region" description="Helical" evidence="7">
    <location>
        <begin position="276"/>
        <end position="302"/>
    </location>
</feature>
<sequence>MRWEGPLLILMRLLRAGLTLWIVISAVFILARVGGDPVQYLLPPDIAGPEREDLRRILGLDRSIFVQYLIYLENIAGGDFGRSFFSSRPVSDVFFERLPATISLMAPSLLMAVVIGVPAGVLAAVYHNTVIDRVLMALSFIGQSMPSFVLGIALILLFSLMLKILPSSGDGSWQHYIMPIATLSTILAASIARLTRGSLLDVLNRPFITFARGKGLPRFSVNITHGLRNALLPVVTLIGMQIGALIGGTAVIETVFAWPGVGRLMVDSVIRGDYALLQFGILILAGTVIICNLLVDASYLLLDPRLRSRGAA</sequence>
<dbReference type="AlphaFoldDB" id="A0A011U8G1"/>
<dbReference type="InterPro" id="IPR035906">
    <property type="entry name" value="MetI-like_sf"/>
</dbReference>
<evidence type="ECO:0000256" key="5">
    <source>
        <dbReference type="ARBA" id="ARBA00022989"/>
    </source>
</evidence>
<dbReference type="STRING" id="69279.BG36_14860"/>
<feature type="transmembrane region" description="Helical" evidence="7">
    <location>
        <begin position="176"/>
        <end position="195"/>
    </location>
</feature>
<dbReference type="GO" id="GO:0071916">
    <property type="term" value="F:dipeptide transmembrane transporter activity"/>
    <property type="evidence" value="ECO:0007669"/>
    <property type="project" value="TreeGrafter"/>
</dbReference>
<feature type="transmembrane region" description="Helical" evidence="7">
    <location>
        <begin position="230"/>
        <end position="256"/>
    </location>
</feature>
<dbReference type="EMBL" id="SNZF01000025">
    <property type="protein sequence ID" value="TDR32875.1"/>
    <property type="molecule type" value="Genomic_DNA"/>
</dbReference>
<dbReference type="GO" id="GO:0005886">
    <property type="term" value="C:plasma membrane"/>
    <property type="evidence" value="ECO:0007669"/>
    <property type="project" value="UniProtKB-SubCell"/>
</dbReference>
<dbReference type="Gene3D" id="1.10.3720.10">
    <property type="entry name" value="MetI-like"/>
    <property type="match status" value="1"/>
</dbReference>
<evidence type="ECO:0000256" key="1">
    <source>
        <dbReference type="ARBA" id="ARBA00004651"/>
    </source>
</evidence>
<dbReference type="PANTHER" id="PTHR43163">
    <property type="entry name" value="DIPEPTIDE TRANSPORT SYSTEM PERMEASE PROTEIN DPPB-RELATED"/>
    <property type="match status" value="1"/>
</dbReference>
<comment type="caution">
    <text evidence="9">The sequence shown here is derived from an EMBL/GenBank/DDBJ whole genome shotgun (WGS) entry which is preliminary data.</text>
</comment>
<evidence type="ECO:0000256" key="4">
    <source>
        <dbReference type="ARBA" id="ARBA00022692"/>
    </source>
</evidence>
<reference evidence="9 11" key="1">
    <citation type="submission" date="2014-02" db="EMBL/GenBank/DDBJ databases">
        <title>Aquamicrobium defluvii Genome sequencing.</title>
        <authorList>
            <person name="Wang X."/>
        </authorList>
    </citation>
    <scope>NUCLEOTIDE SEQUENCE [LARGE SCALE GENOMIC DNA]</scope>
    <source>
        <strain evidence="9 11">W13Z1</strain>
    </source>
</reference>
<dbReference type="EMBL" id="JENY01000031">
    <property type="protein sequence ID" value="EXL02381.1"/>
    <property type="molecule type" value="Genomic_DNA"/>
</dbReference>
<feature type="domain" description="ABC transmembrane type-1" evidence="8">
    <location>
        <begin position="98"/>
        <end position="295"/>
    </location>
</feature>
<keyword evidence="12" id="KW-1185">Reference proteome</keyword>
<comment type="similarity">
    <text evidence="7">Belongs to the binding-protein-dependent transport system permease family.</text>
</comment>
<dbReference type="SUPFAM" id="SSF161098">
    <property type="entry name" value="MetI-like"/>
    <property type="match status" value="1"/>
</dbReference>
<keyword evidence="2 7" id="KW-0813">Transport</keyword>
<organism evidence="9 11">
    <name type="scientific">Aquamicrobium defluvii</name>
    <dbReference type="NCBI Taxonomy" id="69279"/>
    <lineage>
        <taxon>Bacteria</taxon>
        <taxon>Pseudomonadati</taxon>
        <taxon>Pseudomonadota</taxon>
        <taxon>Alphaproteobacteria</taxon>
        <taxon>Hyphomicrobiales</taxon>
        <taxon>Phyllobacteriaceae</taxon>
        <taxon>Aquamicrobium</taxon>
    </lineage>
</organism>
<comment type="subcellular location">
    <subcellularLocation>
        <location evidence="1 7">Cell membrane</location>
        <topology evidence="1 7">Multi-pass membrane protein</topology>
    </subcellularLocation>
</comment>
<dbReference type="InterPro" id="IPR045621">
    <property type="entry name" value="BPD_transp_1_N"/>
</dbReference>
<dbReference type="Proteomes" id="UP000294958">
    <property type="component" value="Unassembled WGS sequence"/>
</dbReference>
<evidence type="ECO:0000256" key="7">
    <source>
        <dbReference type="RuleBase" id="RU363032"/>
    </source>
</evidence>
<proteinExistence type="inferred from homology"/>
<dbReference type="Pfam" id="PF19300">
    <property type="entry name" value="BPD_transp_1_N"/>
    <property type="match status" value="1"/>
</dbReference>
<feature type="transmembrane region" description="Helical" evidence="7">
    <location>
        <begin position="12"/>
        <end position="33"/>
    </location>
</feature>
<keyword evidence="5 7" id="KW-1133">Transmembrane helix</keyword>
<evidence type="ECO:0000313" key="11">
    <source>
        <dbReference type="Proteomes" id="UP000019849"/>
    </source>
</evidence>
<evidence type="ECO:0000256" key="6">
    <source>
        <dbReference type="ARBA" id="ARBA00023136"/>
    </source>
</evidence>
<dbReference type="CDD" id="cd06261">
    <property type="entry name" value="TM_PBP2"/>
    <property type="match status" value="1"/>
</dbReference>
<evidence type="ECO:0000313" key="9">
    <source>
        <dbReference type="EMBL" id="EXL02381.1"/>
    </source>
</evidence>
<dbReference type="PATRIC" id="fig|69279.3.peg.4029"/>
<keyword evidence="3" id="KW-1003">Cell membrane</keyword>
<dbReference type="PANTHER" id="PTHR43163:SF6">
    <property type="entry name" value="DIPEPTIDE TRANSPORT SYSTEM PERMEASE PROTEIN DPPB-RELATED"/>
    <property type="match status" value="1"/>
</dbReference>
<feature type="transmembrane region" description="Helical" evidence="7">
    <location>
        <begin position="147"/>
        <end position="164"/>
    </location>
</feature>
<dbReference type="PROSITE" id="PS50928">
    <property type="entry name" value="ABC_TM1"/>
    <property type="match status" value="1"/>
</dbReference>
<dbReference type="InterPro" id="IPR000515">
    <property type="entry name" value="MetI-like"/>
</dbReference>
<feature type="transmembrane region" description="Helical" evidence="7">
    <location>
        <begin position="104"/>
        <end position="126"/>
    </location>
</feature>
<gene>
    <name evidence="9" type="ORF">BG36_14860</name>
    <name evidence="10" type="ORF">DES43_1255</name>
</gene>
<evidence type="ECO:0000259" key="8">
    <source>
        <dbReference type="PROSITE" id="PS50928"/>
    </source>
</evidence>
<evidence type="ECO:0000313" key="12">
    <source>
        <dbReference type="Proteomes" id="UP000294958"/>
    </source>
</evidence>
<reference evidence="10 12" key="2">
    <citation type="submission" date="2019-03" db="EMBL/GenBank/DDBJ databases">
        <title>Genomic Encyclopedia of Type Strains, Phase IV (KMG-IV): sequencing the most valuable type-strain genomes for metagenomic binning, comparative biology and taxonomic classification.</title>
        <authorList>
            <person name="Goeker M."/>
        </authorList>
    </citation>
    <scope>NUCLEOTIDE SEQUENCE [LARGE SCALE GENOMIC DNA]</scope>
    <source>
        <strain evidence="10 12">DSM 11603</strain>
    </source>
</reference>
<evidence type="ECO:0000256" key="3">
    <source>
        <dbReference type="ARBA" id="ARBA00022475"/>
    </source>
</evidence>
<name>A0A011U8G1_9HYPH</name>
<dbReference type="HOGENOM" id="CLU_036879_0_0_5"/>
<evidence type="ECO:0000313" key="10">
    <source>
        <dbReference type="EMBL" id="TDR32875.1"/>
    </source>
</evidence>
<keyword evidence="4 7" id="KW-0812">Transmembrane</keyword>